<dbReference type="InterPro" id="IPR018490">
    <property type="entry name" value="cNMP-bd_dom_sf"/>
</dbReference>
<evidence type="ECO:0000256" key="7">
    <source>
        <dbReference type="PROSITE-ProRule" id="PRU00880"/>
    </source>
</evidence>
<feature type="region of interest" description="Disordered" evidence="8">
    <location>
        <begin position="481"/>
        <end position="500"/>
    </location>
</feature>
<dbReference type="PRINTS" id="PR00103">
    <property type="entry name" value="CAMPKINASE"/>
</dbReference>
<evidence type="ECO:0000256" key="6">
    <source>
        <dbReference type="ARBA" id="ARBA00022840"/>
    </source>
</evidence>
<keyword evidence="4" id="KW-0547">Nucleotide-binding</keyword>
<dbReference type="Pfam" id="PF00027">
    <property type="entry name" value="cNMP_binding"/>
    <property type="match status" value="2"/>
</dbReference>
<proteinExistence type="inferred from homology"/>
<dbReference type="PANTHER" id="PTHR10048:SF14">
    <property type="entry name" value="LD28067P"/>
    <property type="match status" value="1"/>
</dbReference>
<dbReference type="Pfam" id="PF00613">
    <property type="entry name" value="PI3Ka"/>
    <property type="match status" value="1"/>
</dbReference>
<dbReference type="InterPro" id="IPR011009">
    <property type="entry name" value="Kinase-like_dom_sf"/>
</dbReference>
<dbReference type="Gene3D" id="3.10.20.90">
    <property type="entry name" value="Phosphatidylinositol 3-kinase Catalytic Subunit, Chain A, domain 1"/>
    <property type="match status" value="1"/>
</dbReference>
<dbReference type="PROSITE" id="PS51546">
    <property type="entry name" value="PI3K_RBD"/>
    <property type="match status" value="1"/>
</dbReference>
<dbReference type="PROSITE" id="PS50042">
    <property type="entry name" value="CNMP_BINDING_3"/>
    <property type="match status" value="2"/>
</dbReference>
<dbReference type="SUPFAM" id="SSF49562">
    <property type="entry name" value="C2 domain (Calcium/lipid-binding domain, CaLB)"/>
    <property type="match status" value="1"/>
</dbReference>
<comment type="catalytic activity">
    <reaction evidence="1">
        <text>a 1,2-diacyl-sn-glycero-3-phospho-(1D-myo-inositol) + ATP = a 1,2-diacyl-sn-glycero-3-phospho-(1D-myo-inositol-3-phosphate) + ADP + H(+)</text>
        <dbReference type="Rhea" id="RHEA:12709"/>
        <dbReference type="ChEBI" id="CHEBI:15378"/>
        <dbReference type="ChEBI" id="CHEBI:30616"/>
        <dbReference type="ChEBI" id="CHEBI:57880"/>
        <dbReference type="ChEBI" id="CHEBI:58088"/>
        <dbReference type="ChEBI" id="CHEBI:456216"/>
        <dbReference type="EC" id="2.7.1.137"/>
    </reaction>
</comment>
<dbReference type="GO" id="GO:0032060">
    <property type="term" value="P:bleb assembly"/>
    <property type="evidence" value="ECO:0007669"/>
    <property type="project" value="UniProtKB-ARBA"/>
</dbReference>
<dbReference type="Gene3D" id="2.60.40.150">
    <property type="entry name" value="C2 domain"/>
    <property type="match status" value="1"/>
</dbReference>
<dbReference type="GO" id="GO:0016303">
    <property type="term" value="F:1-phosphatidylinositol-3-kinase activity"/>
    <property type="evidence" value="ECO:0007669"/>
    <property type="project" value="UniProtKB-EC"/>
</dbReference>
<feature type="domain" description="PI3K/PI4K catalytic" evidence="10">
    <location>
        <begin position="1223"/>
        <end position="1502"/>
    </location>
</feature>
<feature type="domain" description="Cyclic nucleotide-binding" evidence="9">
    <location>
        <begin position="7"/>
        <end position="49"/>
    </location>
</feature>
<dbReference type="GO" id="GO:0005737">
    <property type="term" value="C:cytoplasm"/>
    <property type="evidence" value="ECO:0007669"/>
    <property type="project" value="TreeGrafter"/>
</dbReference>
<dbReference type="InterPro" id="IPR000595">
    <property type="entry name" value="cNMP-bd_dom"/>
</dbReference>
<dbReference type="GO" id="GO:0005886">
    <property type="term" value="C:plasma membrane"/>
    <property type="evidence" value="ECO:0007669"/>
    <property type="project" value="TreeGrafter"/>
</dbReference>
<dbReference type="GO" id="GO:0050920">
    <property type="term" value="P:regulation of chemotaxis"/>
    <property type="evidence" value="ECO:0007669"/>
    <property type="project" value="UniProtKB-ARBA"/>
</dbReference>
<dbReference type="Pfam" id="PF00454">
    <property type="entry name" value="PI3_PI4_kinase"/>
    <property type="match status" value="1"/>
</dbReference>
<feature type="domain" description="PI3K-RBD" evidence="12">
    <location>
        <begin position="366"/>
        <end position="460"/>
    </location>
</feature>
<feature type="compositionally biased region" description="Low complexity" evidence="8">
    <location>
        <begin position="999"/>
        <end position="1014"/>
    </location>
</feature>
<evidence type="ECO:0000256" key="2">
    <source>
        <dbReference type="ARBA" id="ARBA00012073"/>
    </source>
</evidence>
<dbReference type="InterPro" id="IPR018936">
    <property type="entry name" value="PI3/4_kinase_CS"/>
</dbReference>
<evidence type="ECO:0000259" key="9">
    <source>
        <dbReference type="PROSITE" id="PS50042"/>
    </source>
</evidence>
<dbReference type="InterPro" id="IPR036940">
    <property type="entry name" value="PI3/4_kinase_cat_sf"/>
</dbReference>
<dbReference type="GO" id="GO:0048015">
    <property type="term" value="P:phosphatidylinositol-mediated signaling"/>
    <property type="evidence" value="ECO:0007669"/>
    <property type="project" value="TreeGrafter"/>
</dbReference>
<dbReference type="CDD" id="cd00038">
    <property type="entry name" value="CAP_ED"/>
    <property type="match status" value="2"/>
</dbReference>
<evidence type="ECO:0000256" key="1">
    <source>
        <dbReference type="ARBA" id="ARBA00001498"/>
    </source>
</evidence>
<feature type="region of interest" description="Disordered" evidence="8">
    <location>
        <begin position="560"/>
        <end position="599"/>
    </location>
</feature>
<dbReference type="PROSITE" id="PS51547">
    <property type="entry name" value="C2_PI3K"/>
    <property type="match status" value="1"/>
</dbReference>
<dbReference type="SUPFAM" id="SSF51206">
    <property type="entry name" value="cAMP-binding domain-like"/>
    <property type="match status" value="2"/>
</dbReference>
<comment type="caution">
    <text evidence="14">The sequence shown here is derived from an EMBL/GenBank/DDBJ whole genome shotgun (WGS) entry which is preliminary data.</text>
</comment>
<feature type="compositionally biased region" description="Polar residues" evidence="8">
    <location>
        <begin position="953"/>
        <end position="971"/>
    </location>
</feature>
<keyword evidence="6" id="KW-0067">ATP-binding</keyword>
<dbReference type="PROSITE" id="PS00888">
    <property type="entry name" value="CNMP_BINDING_1"/>
    <property type="match status" value="1"/>
</dbReference>
<feature type="compositionally biased region" description="Polar residues" evidence="8">
    <location>
        <begin position="481"/>
        <end position="493"/>
    </location>
</feature>
<accession>A0A2R5GHA8</accession>
<dbReference type="SUPFAM" id="SSF56112">
    <property type="entry name" value="Protein kinase-like (PK-like)"/>
    <property type="match status" value="1"/>
</dbReference>
<dbReference type="Gene3D" id="2.60.120.10">
    <property type="entry name" value="Jelly Rolls"/>
    <property type="match status" value="2"/>
</dbReference>
<evidence type="ECO:0000256" key="5">
    <source>
        <dbReference type="ARBA" id="ARBA00022777"/>
    </source>
</evidence>
<dbReference type="FunFam" id="3.30.1010.10:FF:000008">
    <property type="entry name" value="Phosphatidylinositol 4,5-bisphosphate 3-kinase catalytic subunit gamma"/>
    <property type="match status" value="1"/>
</dbReference>
<dbReference type="FunFam" id="1.10.1070.11:FF:000001">
    <property type="entry name" value="Phosphatidylinositol 4,5-bisphosphate 3-kinase catalytic subunit"/>
    <property type="match status" value="1"/>
</dbReference>
<evidence type="ECO:0000259" key="13">
    <source>
        <dbReference type="PROSITE" id="PS51547"/>
    </source>
</evidence>
<keyword evidence="3" id="KW-0808">Transferase</keyword>
<dbReference type="InParanoid" id="A0A2R5GHA8"/>
<evidence type="ECO:0000313" key="14">
    <source>
        <dbReference type="EMBL" id="GBG30282.1"/>
    </source>
</evidence>
<feature type="domain" description="Cyclic nucleotide-binding" evidence="9">
    <location>
        <begin position="76"/>
        <end position="239"/>
    </location>
</feature>
<evidence type="ECO:0000256" key="3">
    <source>
        <dbReference type="ARBA" id="ARBA00022679"/>
    </source>
</evidence>
<dbReference type="InterPro" id="IPR018488">
    <property type="entry name" value="cNMP-bd_CS"/>
</dbReference>
<dbReference type="InterPro" id="IPR001263">
    <property type="entry name" value="PI3K_accessory_dom"/>
</dbReference>
<keyword evidence="15" id="KW-1185">Reference proteome</keyword>
<organism evidence="14 15">
    <name type="scientific">Hondaea fermentalgiana</name>
    <dbReference type="NCBI Taxonomy" id="2315210"/>
    <lineage>
        <taxon>Eukaryota</taxon>
        <taxon>Sar</taxon>
        <taxon>Stramenopiles</taxon>
        <taxon>Bigyra</taxon>
        <taxon>Labyrinthulomycetes</taxon>
        <taxon>Thraustochytrida</taxon>
        <taxon>Thraustochytriidae</taxon>
        <taxon>Hondaea</taxon>
    </lineage>
</organism>
<evidence type="ECO:0000256" key="4">
    <source>
        <dbReference type="ARBA" id="ARBA00022741"/>
    </source>
</evidence>
<dbReference type="Gene3D" id="3.30.1010.10">
    <property type="entry name" value="Phosphatidylinositol 3-kinase Catalytic Subunit, Chain A, domain 4"/>
    <property type="match status" value="1"/>
</dbReference>
<dbReference type="InterPro" id="IPR035892">
    <property type="entry name" value="C2_domain_sf"/>
</dbReference>
<dbReference type="SUPFAM" id="SSF48371">
    <property type="entry name" value="ARM repeat"/>
    <property type="match status" value="1"/>
</dbReference>
<dbReference type="CDD" id="cd00891">
    <property type="entry name" value="PI3Kc"/>
    <property type="match status" value="1"/>
</dbReference>
<dbReference type="Proteomes" id="UP000241890">
    <property type="component" value="Unassembled WGS sequence"/>
</dbReference>
<comment type="similarity">
    <text evidence="7">Belongs to the PI3/PI4-kinase family.</text>
</comment>
<keyword evidence="5 14" id="KW-0418">Kinase</keyword>
<dbReference type="InterPro" id="IPR042236">
    <property type="entry name" value="PI3K_accessory_sf"/>
</dbReference>
<feature type="region of interest" description="Disordered" evidence="8">
    <location>
        <begin position="936"/>
        <end position="1031"/>
    </location>
</feature>
<feature type="compositionally biased region" description="Polar residues" evidence="8">
    <location>
        <begin position="572"/>
        <end position="596"/>
    </location>
</feature>
<dbReference type="OrthoDB" id="67688at2759"/>
<dbReference type="PROSITE" id="PS51545">
    <property type="entry name" value="PIK_HELICAL"/>
    <property type="match status" value="1"/>
</dbReference>
<feature type="region of interest" description="Disordered" evidence="8">
    <location>
        <begin position="616"/>
        <end position="655"/>
    </location>
</feature>
<dbReference type="PROSITE" id="PS00889">
    <property type="entry name" value="CNMP_BINDING_2"/>
    <property type="match status" value="1"/>
</dbReference>
<feature type="domain" description="PIK helical" evidence="11">
    <location>
        <begin position="975"/>
        <end position="1153"/>
    </location>
</feature>
<dbReference type="GO" id="GO:0035005">
    <property type="term" value="F:1-phosphatidylinositol-4-phosphate 3-kinase activity"/>
    <property type="evidence" value="ECO:0007669"/>
    <property type="project" value="TreeGrafter"/>
</dbReference>
<evidence type="ECO:0000313" key="15">
    <source>
        <dbReference type="Proteomes" id="UP000241890"/>
    </source>
</evidence>
<dbReference type="InterPro" id="IPR000341">
    <property type="entry name" value="PI3K_Ras-bd_dom"/>
</dbReference>
<dbReference type="GO" id="GO:0005524">
    <property type="term" value="F:ATP binding"/>
    <property type="evidence" value="ECO:0007669"/>
    <property type="project" value="UniProtKB-KW"/>
</dbReference>
<dbReference type="PROSITE" id="PS00916">
    <property type="entry name" value="PI3_4_KINASE_2"/>
    <property type="match status" value="1"/>
</dbReference>
<reference evidence="14 15" key="1">
    <citation type="submission" date="2017-12" db="EMBL/GenBank/DDBJ databases">
        <title>Sequencing, de novo assembly and annotation of complete genome of a new Thraustochytrid species, strain FCC1311.</title>
        <authorList>
            <person name="Sedici K."/>
            <person name="Godart F."/>
            <person name="Aiese Cigliano R."/>
            <person name="Sanseverino W."/>
            <person name="Barakat M."/>
            <person name="Ortet P."/>
            <person name="Marechal E."/>
            <person name="Cagnac O."/>
            <person name="Amato A."/>
        </authorList>
    </citation>
    <scope>NUCLEOTIDE SEQUENCE [LARGE SCALE GENOMIC DNA]</scope>
</reference>
<evidence type="ECO:0000259" key="10">
    <source>
        <dbReference type="PROSITE" id="PS50290"/>
    </source>
</evidence>
<feature type="compositionally biased region" description="Polar residues" evidence="8">
    <location>
        <begin position="639"/>
        <end position="650"/>
    </location>
</feature>
<dbReference type="InterPro" id="IPR000403">
    <property type="entry name" value="PI3/4_kinase_cat_dom"/>
</dbReference>
<dbReference type="GO" id="GO:0016477">
    <property type="term" value="P:cell migration"/>
    <property type="evidence" value="ECO:0007669"/>
    <property type="project" value="TreeGrafter"/>
</dbReference>
<sequence length="1514" mass="166614">MSRDGHTVGEGQYFGEAAFLRGHPRAETATALEELVVIVLDSKDLASFIECVEEAAPIFSDFVWRKSAQALHKIPFFESVPRDKLEQIAHLCKYRTFATDEVIVRAGDPGTDFYVIESGRVRVEVPSDPAQMMAAAAATAMRGGNKSAYSRREELEARRRAFANSKGSPDDEHPMKYVYLGENEYFGEIAVLASEPRSATVRVMEGPCRCLILDGAAFRAFLTDCPQIKRDVVEKVTRRLRKASPEIRDSMKRSSRNLGSLTHMGASRDVRRSASRSSSVSSTFSSARSSVSSFRNEATEIEWITAPVESLASIPRGEDVMADQESIDAATVLFRVGETMGDCHLIYECWPIYVHPCSRPDLWGASTDVFVKLVGVDNQMRETTVKSHTDDTVADVVDKAFQMADKMGRNIDPSGGPNFFGLKVKSLNDFLVYREIPLRQYKYIAAKCQPGRRNHITLALVDLRRPPSSNGSGVHALSFLKQRSTPGRQNTSALEPAHGVPVHRRWASASAASSSLLPASSMSTSSSTTSNSAAAALAATASGPGPLKPPVSIGDATKRRTLSHLPLGRPQLTKQNSRGSSRTLSADSGSSVSSQEMAPPAISVADVADNRGDVIPEDASLQVPPPPPLSSHADAPTNGEGNENEISVTMATPGKPSIAPEEFSKLMLSMTQESLAIKPTWDEVQRGQQSPCEGPWPLRVRIVGLEGLLSPPSAFAEMDHVLGLRVQLVYASRVLETREISHFFRFKAKAASVRLDQWVSFNTTMDHLPLTTRLCFTLYNAAAMSKVAVSSSGAGAGAGGLGTGASGANGSTPGPVSPLYSGPGSSMDLSMYAWSSNVSSQDLGPALAMAQIAPSQMPLDADHAVVAGASLQLFDQRHIFRAGSQSALLWPGKAEKHLACMNRFPEFQDQARLQLELDEFRKPLYFALPPPIRVSISGLRTPDPKGMRGRNFGESSDQTERNASNADASGSKQRKSRRGVGVSPKRTKKPSILTRFKLASGNSTSVAAGSTTSSEEGNGKDQLTSDRANPADWCDPLQREMALEIAGQWQVPEPMEALELLDSCHGDLRVREYAVRCLEPLTDEDLGELLIQLTQAIKYEPYHESFLVRFLLRRAWQSPREIGTKLFWSLRSEMHNPRVRPRFGLILRVYLECASPAHRQDLSQEVDVQNLLKEVADAVQRQKGSSRADRHAFAQTELSKVSDQLPGSFQLCLDPRLVVRKLQVKECKVMNSKKKPLWLKFSSVDPAEGGGEPTLIMFKAGDDLRQDQMTLQMLRLMDKMWLGDGLDLCMTPYRCISTGNELGMIEVVTNSETTANIQKRHGKLGALSSRTLYEWLQDCNRGGSNFNDVRDRFVRSCAGYVVATYVLGIGDRHSDNIMLNRDGRLFHIDFGHFLGHFKSKYGVKRERTAFVFTKEMAAVMGGKNDKTFSEFVKLCCRAYNILRRHGNTLVNLFRLMVPAGMPELTSDDSILYLCQKLCLEMTEQEASESFKREIQSALGDTYRRFDNLIHNIKT</sequence>
<dbReference type="SMART" id="SM00100">
    <property type="entry name" value="cNMP"/>
    <property type="match status" value="1"/>
</dbReference>
<dbReference type="InterPro" id="IPR002420">
    <property type="entry name" value="PI3K-type_C2_dom"/>
</dbReference>
<feature type="domain" description="C2 PI3K-type" evidence="13">
    <location>
        <begin position="694"/>
        <end position="923"/>
    </location>
</feature>
<dbReference type="PROSITE" id="PS50290">
    <property type="entry name" value="PI3_4_KINASE_3"/>
    <property type="match status" value="1"/>
</dbReference>
<dbReference type="InterPro" id="IPR035448">
    <property type="entry name" value="PI3Kc"/>
</dbReference>
<feature type="region of interest" description="Disordered" evidence="8">
    <location>
        <begin position="244"/>
        <end position="274"/>
    </location>
</feature>
<evidence type="ECO:0000259" key="11">
    <source>
        <dbReference type="PROSITE" id="PS51545"/>
    </source>
</evidence>
<dbReference type="SMART" id="SM00145">
    <property type="entry name" value="PI3Ka"/>
    <property type="match status" value="1"/>
</dbReference>
<name>A0A2R5GHA8_9STRA</name>
<evidence type="ECO:0000256" key="8">
    <source>
        <dbReference type="SAM" id="MobiDB-lite"/>
    </source>
</evidence>
<dbReference type="PANTHER" id="PTHR10048">
    <property type="entry name" value="PHOSPHATIDYLINOSITOL KINASE"/>
    <property type="match status" value="1"/>
</dbReference>
<dbReference type="InterPro" id="IPR014710">
    <property type="entry name" value="RmlC-like_jellyroll"/>
</dbReference>
<gene>
    <name evidence="14" type="ORF">FCC1311_112481</name>
</gene>
<evidence type="ECO:0000259" key="12">
    <source>
        <dbReference type="PROSITE" id="PS51546"/>
    </source>
</evidence>
<protein>
    <recommendedName>
        <fullName evidence="2">phosphatidylinositol 3-kinase</fullName>
        <ecNumber evidence="2">2.7.1.137</ecNumber>
    </recommendedName>
</protein>
<dbReference type="Pfam" id="PF00794">
    <property type="entry name" value="PI3K_rbd"/>
    <property type="match status" value="1"/>
</dbReference>
<dbReference type="Gene3D" id="1.25.40.70">
    <property type="entry name" value="Phosphatidylinositol 3-kinase, accessory domain (PIK)"/>
    <property type="match status" value="1"/>
</dbReference>
<dbReference type="GO" id="GO:0005942">
    <property type="term" value="C:phosphatidylinositol 3-kinase complex"/>
    <property type="evidence" value="ECO:0007669"/>
    <property type="project" value="TreeGrafter"/>
</dbReference>
<dbReference type="SMART" id="SM00146">
    <property type="entry name" value="PI3Kc"/>
    <property type="match status" value="1"/>
</dbReference>
<dbReference type="GO" id="GO:0043491">
    <property type="term" value="P:phosphatidylinositol 3-kinase/protein kinase B signal transduction"/>
    <property type="evidence" value="ECO:0007669"/>
    <property type="project" value="TreeGrafter"/>
</dbReference>
<dbReference type="InterPro" id="IPR016024">
    <property type="entry name" value="ARM-type_fold"/>
</dbReference>
<dbReference type="EMBL" id="BEYU01000074">
    <property type="protein sequence ID" value="GBG30282.1"/>
    <property type="molecule type" value="Genomic_DNA"/>
</dbReference>
<dbReference type="InterPro" id="IPR015433">
    <property type="entry name" value="PI3/4_kinase"/>
</dbReference>
<dbReference type="EC" id="2.7.1.137" evidence="2"/>
<dbReference type="Gene3D" id="1.10.1070.11">
    <property type="entry name" value="Phosphatidylinositol 3-/4-kinase, catalytic domain"/>
    <property type="match status" value="1"/>
</dbReference>
<dbReference type="PROSITE" id="PS00915">
    <property type="entry name" value="PI3_4_KINASE_1"/>
    <property type="match status" value="1"/>
</dbReference>